<feature type="compositionally biased region" description="Basic and acidic residues" evidence="1">
    <location>
        <begin position="1"/>
        <end position="15"/>
    </location>
</feature>
<feature type="compositionally biased region" description="Pro residues" evidence="1">
    <location>
        <begin position="24"/>
        <end position="35"/>
    </location>
</feature>
<dbReference type="InterPro" id="IPR009081">
    <property type="entry name" value="PP-bd_ACP"/>
</dbReference>
<evidence type="ECO:0000259" key="2">
    <source>
        <dbReference type="PROSITE" id="PS50075"/>
    </source>
</evidence>
<dbReference type="KEGG" id="sgv:B1H19_02985"/>
<dbReference type="Proteomes" id="UP000192726">
    <property type="component" value="Chromosome"/>
</dbReference>
<protein>
    <recommendedName>
        <fullName evidence="2">Carrier domain-containing protein</fullName>
    </recommendedName>
</protein>
<reference evidence="3 4" key="1">
    <citation type="submission" date="2017-04" db="EMBL/GenBank/DDBJ databases">
        <title>Complete Genome Sequence of Streptomyces gilvosporeus F607, a Capable Producer of Natamycin.</title>
        <authorList>
            <person name="Zong G."/>
            <person name="Zhong C."/>
            <person name="Fu J."/>
            <person name="Qin R."/>
            <person name="Cao G."/>
        </authorList>
    </citation>
    <scope>NUCLEOTIDE SEQUENCE [LARGE SCALE GENOMIC DNA]</scope>
    <source>
        <strain evidence="3 4">F607</strain>
    </source>
</reference>
<gene>
    <name evidence="3" type="ORF">B1H19_02985</name>
</gene>
<dbReference type="OrthoDB" id="2665189at2"/>
<proteinExistence type="predicted"/>
<evidence type="ECO:0000313" key="3">
    <source>
        <dbReference type="EMBL" id="ARF53266.1"/>
    </source>
</evidence>
<sequence length="97" mass="10281">MTNSDTHRADLEHTVQDTVGRLMPPGPISAPPDPDAPLADLGFDSLRTISLLTELEQALSVEFPADQITATTFHSIRTIVEAAAELAPGKGETGDDD</sequence>
<feature type="region of interest" description="Disordered" evidence="1">
    <location>
        <begin position="1"/>
        <end position="37"/>
    </location>
</feature>
<organism evidence="3 4">
    <name type="scientific">Streptomyces gilvosporeus</name>
    <dbReference type="NCBI Taxonomy" id="553510"/>
    <lineage>
        <taxon>Bacteria</taxon>
        <taxon>Bacillati</taxon>
        <taxon>Actinomycetota</taxon>
        <taxon>Actinomycetes</taxon>
        <taxon>Kitasatosporales</taxon>
        <taxon>Streptomycetaceae</taxon>
        <taxon>Streptomyces</taxon>
    </lineage>
</organism>
<dbReference type="EMBL" id="CP020569">
    <property type="protein sequence ID" value="ARF53266.1"/>
    <property type="molecule type" value="Genomic_DNA"/>
</dbReference>
<feature type="domain" description="Carrier" evidence="2">
    <location>
        <begin position="6"/>
        <end position="87"/>
    </location>
</feature>
<dbReference type="SUPFAM" id="SSF47336">
    <property type="entry name" value="ACP-like"/>
    <property type="match status" value="1"/>
</dbReference>
<dbReference type="RefSeq" id="WP_083102696.1">
    <property type="nucleotide sequence ID" value="NZ_CP020569.1"/>
</dbReference>
<dbReference type="STRING" id="553510.B1H19_02985"/>
<dbReference type="PROSITE" id="PS50075">
    <property type="entry name" value="CARRIER"/>
    <property type="match status" value="1"/>
</dbReference>
<dbReference type="InterPro" id="IPR036736">
    <property type="entry name" value="ACP-like_sf"/>
</dbReference>
<name>A0A1V0TK01_9ACTN</name>
<dbReference type="Gene3D" id="1.10.1200.10">
    <property type="entry name" value="ACP-like"/>
    <property type="match status" value="1"/>
</dbReference>
<dbReference type="AlphaFoldDB" id="A0A1V0TK01"/>
<accession>A0A1V0TK01</accession>
<evidence type="ECO:0000313" key="4">
    <source>
        <dbReference type="Proteomes" id="UP000192726"/>
    </source>
</evidence>
<evidence type="ECO:0000256" key="1">
    <source>
        <dbReference type="SAM" id="MobiDB-lite"/>
    </source>
</evidence>
<dbReference type="Pfam" id="PF00550">
    <property type="entry name" value="PP-binding"/>
    <property type="match status" value="1"/>
</dbReference>
<keyword evidence="4" id="KW-1185">Reference proteome</keyword>